<feature type="domain" description="LysM" evidence="1">
    <location>
        <begin position="3"/>
        <end position="49"/>
    </location>
</feature>
<dbReference type="InterPro" id="IPR018392">
    <property type="entry name" value="LysM"/>
</dbReference>
<dbReference type="SUPFAM" id="SSF54106">
    <property type="entry name" value="LysM domain"/>
    <property type="match status" value="1"/>
</dbReference>
<reference evidence="2 3" key="1">
    <citation type="submission" date="2019-07" db="EMBL/GenBank/DDBJ databases">
        <title>The draft genome sequence of Vibrio algivorus M1486.</title>
        <authorList>
            <person name="Meng X."/>
        </authorList>
    </citation>
    <scope>NUCLEOTIDE SEQUENCE [LARGE SCALE GENOMIC DNA]</scope>
    <source>
        <strain evidence="2 3">M1486</strain>
    </source>
</reference>
<dbReference type="Proteomes" id="UP000319828">
    <property type="component" value="Unassembled WGS sequence"/>
</dbReference>
<name>A0A557P512_9VIBR</name>
<organism evidence="2 3">
    <name type="scientific">Vibrio algivorus</name>
    <dbReference type="NCBI Taxonomy" id="1667024"/>
    <lineage>
        <taxon>Bacteria</taxon>
        <taxon>Pseudomonadati</taxon>
        <taxon>Pseudomonadota</taxon>
        <taxon>Gammaproteobacteria</taxon>
        <taxon>Vibrionales</taxon>
        <taxon>Vibrionaceae</taxon>
        <taxon>Vibrio</taxon>
    </lineage>
</organism>
<accession>A0A557P512</accession>
<dbReference type="Gene3D" id="3.10.350.10">
    <property type="entry name" value="LysM domain"/>
    <property type="match status" value="1"/>
</dbReference>
<protein>
    <submittedName>
        <fullName evidence="2">LysM peptidoglycan-binding domain-containing protein</fullName>
    </submittedName>
</protein>
<evidence type="ECO:0000259" key="1">
    <source>
        <dbReference type="PROSITE" id="PS51782"/>
    </source>
</evidence>
<proteinExistence type="predicted"/>
<dbReference type="RefSeq" id="WP_144388459.1">
    <property type="nucleotide sequence ID" value="NZ_CANNCB010000011.1"/>
</dbReference>
<dbReference type="InterPro" id="IPR036779">
    <property type="entry name" value="LysM_dom_sf"/>
</dbReference>
<sequence>MSQTYTVKAGDTLLAIAIQQQVDFNQILALNPKYQPNPDLIQIGDIIRLPQPVTAETNQPISPVAPLEPKRPLCNAGSLETPPQCEGTDIKNVLFVTKEQGKQYYCLDEKAQQYLEEEASYTQQLIEGFQRVLEQAPDAQTASEQDHLEHINKKKQWAIDAANAGAIAVEQPKNETQAASAPQDDNPKRVEAKLKELEQRRRFVSSYRPPFLKDESSVDDVKARVLQSIEKEITYYEQLAEPTTNPQKPATSAVTLENFTHSKTLTTKPASKHIVEVFSVRQNQFVYVRAEFLEREQTYWRKRTTTQTMLSKLRDGNVGAFKDAIIKDIKDGITKKIENPEIELVFKEWKAEGGNSGEWKASHYILNEDGDTRFATSAEAQLLRWGASAAVKSTFEPSKGNVDIGIKAEAAYSLAEASVEFTSYLPYEAGFPISLSYTDANKQTMNYSFGRFRTNCTAKLSCFAGAMVSGSAGVSNQGSQNSQQPAGHSILLAPSVGMGVNQATGQVGVKAEGFVGAQVGGELSGGLEWQHPEKETTLSFSELAKLKAEGNLSVGAGFGGDFQIILDDGQLILYCNGRIVWGAGGSGGFGATVNFEQIWELAQVIWDGLQYVDYRQLDNVNNDMYEYLTQSSYMAFATNLVTTVSNPAQAWKNAILAGSTKVNIWWNRRQSQQIEAEILARHIVNKQAWSGITPDKLQPETIGMMLDTLAETFYDSWEKDQERAICYLLGNSIYSWRKFEEVLARINPEGKKQNSDKSLFNNLARLNAILDYAQQQEFNDWVHNLAQEDKLTKLAQVKGTTRPFTPYTGNRFDMKRNQVGVQLASIGRTPQNGRYV</sequence>
<dbReference type="PROSITE" id="PS51782">
    <property type="entry name" value="LYSM"/>
    <property type="match status" value="1"/>
</dbReference>
<dbReference type="CDD" id="cd00118">
    <property type="entry name" value="LysM"/>
    <property type="match status" value="1"/>
</dbReference>
<dbReference type="EMBL" id="VMKJ01000023">
    <property type="protein sequence ID" value="TVO35699.1"/>
    <property type="molecule type" value="Genomic_DNA"/>
</dbReference>
<evidence type="ECO:0000313" key="2">
    <source>
        <dbReference type="EMBL" id="TVO35699.1"/>
    </source>
</evidence>
<dbReference type="SMART" id="SM00257">
    <property type="entry name" value="LysM"/>
    <property type="match status" value="1"/>
</dbReference>
<dbReference type="OrthoDB" id="5835015at2"/>
<dbReference type="Pfam" id="PF01476">
    <property type="entry name" value="LysM"/>
    <property type="match status" value="1"/>
</dbReference>
<dbReference type="AlphaFoldDB" id="A0A557P512"/>
<gene>
    <name evidence="2" type="ORF">FOF44_11465</name>
</gene>
<evidence type="ECO:0000313" key="3">
    <source>
        <dbReference type="Proteomes" id="UP000319828"/>
    </source>
</evidence>
<comment type="caution">
    <text evidence="2">The sequence shown here is derived from an EMBL/GenBank/DDBJ whole genome shotgun (WGS) entry which is preliminary data.</text>
</comment>